<feature type="coiled-coil region" evidence="1">
    <location>
        <begin position="334"/>
        <end position="369"/>
    </location>
</feature>
<dbReference type="Gramene" id="Kaladp0049s0041.1.v1.1">
    <property type="protein sequence ID" value="Kaladp0049s0041.1.v1.1"/>
    <property type="gene ID" value="Kaladp0049s0041.v1.1"/>
</dbReference>
<evidence type="ECO:0000256" key="1">
    <source>
        <dbReference type="SAM" id="Coils"/>
    </source>
</evidence>
<feature type="region of interest" description="Disordered" evidence="2">
    <location>
        <begin position="606"/>
        <end position="670"/>
    </location>
</feature>
<proteinExistence type="predicted"/>
<dbReference type="PANTHER" id="PTHR48459:SF1">
    <property type="entry name" value="CUE DOMAIN-CONTAINING PROTEIN"/>
    <property type="match status" value="1"/>
</dbReference>
<evidence type="ECO:0000256" key="2">
    <source>
        <dbReference type="SAM" id="MobiDB-lite"/>
    </source>
</evidence>
<feature type="region of interest" description="Disordered" evidence="2">
    <location>
        <begin position="465"/>
        <end position="490"/>
    </location>
</feature>
<dbReference type="Proteomes" id="UP000594263">
    <property type="component" value="Unplaced"/>
</dbReference>
<organism evidence="3 4">
    <name type="scientific">Kalanchoe fedtschenkoi</name>
    <name type="common">Lavender scallops</name>
    <name type="synonym">South American air plant</name>
    <dbReference type="NCBI Taxonomy" id="63787"/>
    <lineage>
        <taxon>Eukaryota</taxon>
        <taxon>Viridiplantae</taxon>
        <taxon>Streptophyta</taxon>
        <taxon>Embryophyta</taxon>
        <taxon>Tracheophyta</taxon>
        <taxon>Spermatophyta</taxon>
        <taxon>Magnoliopsida</taxon>
        <taxon>eudicotyledons</taxon>
        <taxon>Gunneridae</taxon>
        <taxon>Pentapetalae</taxon>
        <taxon>Saxifragales</taxon>
        <taxon>Crassulaceae</taxon>
        <taxon>Kalanchoe</taxon>
    </lineage>
</organism>
<dbReference type="EnsemblPlants" id="Kaladp0049s0041.1.v1.1">
    <property type="protein sequence ID" value="Kaladp0049s0041.1.v1.1"/>
    <property type="gene ID" value="Kaladp0049s0041.v1.1"/>
</dbReference>
<reference evidence="3" key="1">
    <citation type="submission" date="2021-01" db="UniProtKB">
        <authorList>
            <consortium name="EnsemblPlants"/>
        </authorList>
    </citation>
    <scope>IDENTIFICATION</scope>
</reference>
<name>A0A7N0U0G2_KALFE</name>
<keyword evidence="4" id="KW-1185">Reference proteome</keyword>
<dbReference type="OMA" id="IMVKMVE"/>
<feature type="compositionally biased region" description="Polar residues" evidence="2">
    <location>
        <begin position="525"/>
        <end position="537"/>
    </location>
</feature>
<feature type="compositionally biased region" description="Low complexity" evidence="2">
    <location>
        <begin position="466"/>
        <end position="475"/>
    </location>
</feature>
<accession>A0A7N0U0G2</accession>
<feature type="compositionally biased region" description="Basic and acidic residues" evidence="2">
    <location>
        <begin position="658"/>
        <end position="670"/>
    </location>
</feature>
<dbReference type="PANTHER" id="PTHR48459">
    <property type="entry name" value="CUE DOMAIN-CONTAINING PROTEIN"/>
    <property type="match status" value="1"/>
</dbReference>
<keyword evidence="1" id="KW-0175">Coiled coil</keyword>
<evidence type="ECO:0000313" key="4">
    <source>
        <dbReference type="Proteomes" id="UP000594263"/>
    </source>
</evidence>
<feature type="region of interest" description="Disordered" evidence="2">
    <location>
        <begin position="503"/>
        <end position="554"/>
    </location>
</feature>
<sequence length="670" mass="72993">MGFNSVYRLLREQFQWIDARVLKAVAIEYSSDPNEAFSVVLDEIIPHECWRATPAIPVFPLRNVRTVRITTPSPPLEVAPKHKSVDQKQPVKIASEVPSVPGPSRTQDSFANCGDLTMSKISNHSSKDEDVNENPAGAAIRKSSNFLPNGQKSSAGVSTLKNTTVHQFVGGEASTDPSIDRATLQVPFLSACAVTANKPRENCPEMSRSDQYVSNCVKDLVKDVESDKTHLISAMESVLNTLKVVEAKKQEASRAKAAAAGGLDDLLDRVGSGVKHWTEFKDSNLKLAEDAKKNKSCLTAEAHYIKLHLLHLSKLKDEPLSVLDDMRCTLELQLAQVEDDIKKAKLINLQKEEAQKVLLEAELVKKISEEGQLLKLEAEENPKLLQLFKDYRNEVDVLQEYMKCIYQKITLLKKKFDQHIPIREPANPNKTRVVLDSSISPHESEDSAQSVSYLPLASMAPSLNRSASHSSFSSLESEESTQPESAERLPPLVPSLKRFSLDGSFSSQQSEDSEQSELHESEDSLASSLNGSNNDSPVSDPENEDSLCGPINPLGQSLKRSASYVALSSEDSYDFATAEGCDLEAPAATPKKIAVSTHADPCGAVSSLNTPVSNEAGQDELPNESSPTIPTDDGTANIGEATNAISDAKTVSDDEWDMCGHSDSDAHSDT</sequence>
<feature type="compositionally biased region" description="Polar residues" evidence="2">
    <location>
        <begin position="606"/>
        <end position="616"/>
    </location>
</feature>
<protein>
    <submittedName>
        <fullName evidence="3">Uncharacterized protein</fullName>
    </submittedName>
</protein>
<evidence type="ECO:0000313" key="3">
    <source>
        <dbReference type="EnsemblPlants" id="Kaladp0049s0041.1.v1.1"/>
    </source>
</evidence>
<dbReference type="AlphaFoldDB" id="A0A7N0U0G2"/>